<reference evidence="9 10" key="1">
    <citation type="submission" date="2016-07" db="EMBL/GenBank/DDBJ databases">
        <title>Pervasive Adenine N6-methylation of Active Genes in Fungi.</title>
        <authorList>
            <consortium name="DOE Joint Genome Institute"/>
            <person name="Mondo S.J."/>
            <person name="Dannebaum R.O."/>
            <person name="Kuo R.C."/>
            <person name="Labutti K."/>
            <person name="Haridas S."/>
            <person name="Kuo A."/>
            <person name="Salamov A."/>
            <person name="Ahrendt S.R."/>
            <person name="Lipzen A."/>
            <person name="Sullivan W."/>
            <person name="Andreopoulos W.B."/>
            <person name="Clum A."/>
            <person name="Lindquist E."/>
            <person name="Daum C."/>
            <person name="Ramamoorthy G.K."/>
            <person name="Gryganskyi A."/>
            <person name="Culley D."/>
            <person name="Magnuson J.K."/>
            <person name="James T.Y."/>
            <person name="O'Malley M.A."/>
            <person name="Stajich J.E."/>
            <person name="Spatafora J.W."/>
            <person name="Visel A."/>
            <person name="Grigoriev I.V."/>
        </authorList>
    </citation>
    <scope>NUCLEOTIDE SEQUENCE [LARGE SCALE GENOMIC DNA]</scope>
    <source>
        <strain evidence="9 10">62-1032</strain>
    </source>
</reference>
<keyword evidence="6" id="KW-0906">Nuclear pore complex</keyword>
<evidence type="ECO:0000256" key="5">
    <source>
        <dbReference type="ARBA" id="ARBA00023010"/>
    </source>
</evidence>
<evidence type="ECO:0000256" key="4">
    <source>
        <dbReference type="ARBA" id="ARBA00022927"/>
    </source>
</evidence>
<dbReference type="STRING" id="106004.A0A1Y2FA12"/>
<name>A0A1Y2FA12_9BASI</name>
<evidence type="ECO:0000256" key="8">
    <source>
        <dbReference type="SAM" id="MobiDB-lite"/>
    </source>
</evidence>
<sequence>MSLFGSSSFSGFGTPASSAPPAASTSLFGAPAPAATSTAPSLFGAPAAKPATPSLFGAPATSSPAPAGGLFGASSAPKPTFGGFGAPAASAPPAAGGLFGSPAPAPAPAPGATGGLFGQAAPAAGGGGGGGLFGGGASQAGKSLFGAPAPAAPTPAPAAPGAAAGSDQFTKSTKFNDLPDAARAAIEGIEASIRSQIAVSEDLKSRDLGKETTLTSSLYDAYSSEATAVSNMLSQDARLAQELREQLELDQLDLKKSSMIVEGFKNPQQKGAQAKSVAGFPFEYFSRKAEEFRHRLTLYKSTMDQIQSLLQTHSASPSPSSIPPTLRAQHTSFMALASEVASLDLQLKGLKEDYREIWREKTGMRGVDPFRRGREGREREGVERGVRGLEIR</sequence>
<evidence type="ECO:0000256" key="6">
    <source>
        <dbReference type="ARBA" id="ARBA00023132"/>
    </source>
</evidence>
<evidence type="ECO:0000256" key="7">
    <source>
        <dbReference type="ARBA" id="ARBA00023242"/>
    </source>
</evidence>
<feature type="region of interest" description="Disordered" evidence="8">
    <location>
        <begin position="1"/>
        <end position="44"/>
    </location>
</feature>
<evidence type="ECO:0000313" key="9">
    <source>
        <dbReference type="EMBL" id="ORY80713.1"/>
    </source>
</evidence>
<gene>
    <name evidence="9" type="ORF">BCR35DRAFT_352475</name>
</gene>
<comment type="caution">
    <text evidence="9">The sequence shown here is derived from an EMBL/GenBank/DDBJ whole genome shotgun (WGS) entry which is preliminary data.</text>
</comment>
<protein>
    <recommendedName>
        <fullName evidence="11">Nucleoporin complex subunit 54-domain-containing protein</fullName>
    </recommendedName>
</protein>
<keyword evidence="10" id="KW-1185">Reference proteome</keyword>
<dbReference type="PANTHER" id="PTHR13437:SF2">
    <property type="entry name" value="NUCLEOPORIN P58_P45"/>
    <property type="match status" value="1"/>
</dbReference>
<dbReference type="InterPro" id="IPR024882">
    <property type="entry name" value="NUP58/p45/49"/>
</dbReference>
<dbReference type="GO" id="GO:0017056">
    <property type="term" value="F:structural constituent of nuclear pore"/>
    <property type="evidence" value="ECO:0007669"/>
    <property type="project" value="InterPro"/>
</dbReference>
<feature type="compositionally biased region" description="Low complexity" evidence="8">
    <location>
        <begin position="1"/>
        <end position="41"/>
    </location>
</feature>
<dbReference type="InParanoid" id="A0A1Y2FA12"/>
<comment type="subcellular location">
    <subcellularLocation>
        <location evidence="1">Nucleus</location>
        <location evidence="1">Nuclear pore complex</location>
    </subcellularLocation>
</comment>
<accession>A0A1Y2FA12</accession>
<keyword evidence="3" id="KW-0509">mRNA transport</keyword>
<evidence type="ECO:0008006" key="11">
    <source>
        <dbReference type="Google" id="ProtNLM"/>
    </source>
</evidence>
<dbReference type="OrthoDB" id="2538017at2759"/>
<keyword evidence="2" id="KW-0813">Transport</keyword>
<feature type="region of interest" description="Disordered" evidence="8">
    <location>
        <begin position="144"/>
        <end position="174"/>
    </location>
</feature>
<dbReference type="GO" id="GO:0051028">
    <property type="term" value="P:mRNA transport"/>
    <property type="evidence" value="ECO:0007669"/>
    <property type="project" value="UniProtKB-KW"/>
</dbReference>
<dbReference type="Gene3D" id="6.10.140.1350">
    <property type="match status" value="1"/>
</dbReference>
<dbReference type="Proteomes" id="UP000193467">
    <property type="component" value="Unassembled WGS sequence"/>
</dbReference>
<evidence type="ECO:0000256" key="2">
    <source>
        <dbReference type="ARBA" id="ARBA00022448"/>
    </source>
</evidence>
<dbReference type="EMBL" id="MCGR01000024">
    <property type="protein sequence ID" value="ORY80713.1"/>
    <property type="molecule type" value="Genomic_DNA"/>
</dbReference>
<keyword evidence="4" id="KW-0653">Protein transport</keyword>
<keyword evidence="5" id="KW-0811">Translocation</keyword>
<evidence type="ECO:0000313" key="10">
    <source>
        <dbReference type="Proteomes" id="UP000193467"/>
    </source>
</evidence>
<proteinExistence type="predicted"/>
<dbReference type="Pfam" id="PF13634">
    <property type="entry name" value="Nucleoporin_FG"/>
    <property type="match status" value="1"/>
</dbReference>
<dbReference type="GO" id="GO:0008139">
    <property type="term" value="F:nuclear localization sequence binding"/>
    <property type="evidence" value="ECO:0007669"/>
    <property type="project" value="InterPro"/>
</dbReference>
<feature type="region of interest" description="Disordered" evidence="8">
    <location>
        <begin position="366"/>
        <end position="392"/>
    </location>
</feature>
<dbReference type="AlphaFoldDB" id="A0A1Y2FA12"/>
<evidence type="ECO:0000256" key="1">
    <source>
        <dbReference type="ARBA" id="ARBA00004567"/>
    </source>
</evidence>
<dbReference type="GO" id="GO:0005643">
    <property type="term" value="C:nuclear pore"/>
    <property type="evidence" value="ECO:0007669"/>
    <property type="project" value="UniProtKB-SubCell"/>
</dbReference>
<organism evidence="9 10">
    <name type="scientific">Leucosporidium creatinivorum</name>
    <dbReference type="NCBI Taxonomy" id="106004"/>
    <lineage>
        <taxon>Eukaryota</taxon>
        <taxon>Fungi</taxon>
        <taxon>Dikarya</taxon>
        <taxon>Basidiomycota</taxon>
        <taxon>Pucciniomycotina</taxon>
        <taxon>Microbotryomycetes</taxon>
        <taxon>Leucosporidiales</taxon>
        <taxon>Leucosporidium</taxon>
    </lineage>
</organism>
<dbReference type="GO" id="GO:0015031">
    <property type="term" value="P:protein transport"/>
    <property type="evidence" value="ECO:0007669"/>
    <property type="project" value="UniProtKB-KW"/>
</dbReference>
<evidence type="ECO:0000256" key="3">
    <source>
        <dbReference type="ARBA" id="ARBA00022816"/>
    </source>
</evidence>
<keyword evidence="7" id="KW-0539">Nucleus</keyword>
<dbReference type="InterPro" id="IPR025574">
    <property type="entry name" value="Nucleoporin_FG_rpt"/>
</dbReference>
<dbReference type="PANTHER" id="PTHR13437">
    <property type="entry name" value="NUCLEOPORIN P58/P45 NUCLEOPORIN-LIKE PROTEIN 1"/>
    <property type="match status" value="1"/>
</dbReference>